<evidence type="ECO:0000256" key="5">
    <source>
        <dbReference type="ARBA" id="ARBA00022989"/>
    </source>
</evidence>
<evidence type="ECO:0000256" key="7">
    <source>
        <dbReference type="SAM" id="MobiDB-lite"/>
    </source>
</evidence>
<keyword evidence="4" id="KW-0029">Amino-acid transport</keyword>
<feature type="transmembrane region" description="Helical" evidence="8">
    <location>
        <begin position="225"/>
        <end position="244"/>
    </location>
</feature>
<evidence type="ECO:0000256" key="6">
    <source>
        <dbReference type="ARBA" id="ARBA00023136"/>
    </source>
</evidence>
<keyword evidence="3 8" id="KW-0812">Transmembrane</keyword>
<dbReference type="EMBL" id="JAVRJZ010000017">
    <property type="protein sequence ID" value="KAK2709920.1"/>
    <property type="molecule type" value="Genomic_DNA"/>
</dbReference>
<evidence type="ECO:0000313" key="11">
    <source>
        <dbReference type="Proteomes" id="UP001187531"/>
    </source>
</evidence>
<evidence type="ECO:0000256" key="1">
    <source>
        <dbReference type="ARBA" id="ARBA00004141"/>
    </source>
</evidence>
<evidence type="ECO:0000259" key="9">
    <source>
        <dbReference type="Pfam" id="PF01490"/>
    </source>
</evidence>
<dbReference type="GO" id="GO:0015179">
    <property type="term" value="F:L-amino acid transmembrane transporter activity"/>
    <property type="evidence" value="ECO:0007669"/>
    <property type="project" value="TreeGrafter"/>
</dbReference>
<feature type="transmembrane region" description="Helical" evidence="8">
    <location>
        <begin position="264"/>
        <end position="282"/>
    </location>
</feature>
<evidence type="ECO:0000256" key="3">
    <source>
        <dbReference type="ARBA" id="ARBA00022692"/>
    </source>
</evidence>
<feature type="transmembrane region" description="Helical" evidence="8">
    <location>
        <begin position="375"/>
        <end position="394"/>
    </location>
</feature>
<keyword evidence="2" id="KW-0813">Transport</keyword>
<accession>A0AA88L6M0</accession>
<evidence type="ECO:0000256" key="4">
    <source>
        <dbReference type="ARBA" id="ARBA00022970"/>
    </source>
</evidence>
<organism evidence="10 11">
    <name type="scientific">Artemia franciscana</name>
    <name type="common">Brine shrimp</name>
    <name type="synonym">Artemia sanfranciscana</name>
    <dbReference type="NCBI Taxonomy" id="6661"/>
    <lineage>
        <taxon>Eukaryota</taxon>
        <taxon>Metazoa</taxon>
        <taxon>Ecdysozoa</taxon>
        <taxon>Arthropoda</taxon>
        <taxon>Crustacea</taxon>
        <taxon>Branchiopoda</taxon>
        <taxon>Anostraca</taxon>
        <taxon>Artemiidae</taxon>
        <taxon>Artemia</taxon>
    </lineage>
</organism>
<feature type="domain" description="Amino acid transporter transmembrane" evidence="9">
    <location>
        <begin position="7"/>
        <end position="394"/>
    </location>
</feature>
<sequence length="764" mass="85056">MTESSRIFYLANSIIGVGILTMPYCFKQCGIVLGVVALWLVGLLTKTVCHHLVKAALLARRRNYEMLAYETFGLAGKWMVEICIIGYLMGCAVAFFVVIGDLMPQILGNTFGFDSSPLWIRNLVMTSSACGIAYPLSLLRDIQSLGGICTASIGFYFLLVFKILLEAAPKVSEPYSEMEIWRSSGFLIVVPILTMAQSCQTQVFEVYESLHEPSLKTMDRIVSRAIDLCTFVYAATGILGYVAFGNSASGNAILDLQPSMFTEVIKFGFVMSVLLSFPLLVFPCRSSIYSMLFGRVTVSPYDPNGNESIPEFRFKAMTAFIIGSTLLVGLAVPNIEFVLGLVGATIGTVVCVILPSICLLQVTDVDKSSKDRPKAQIVLLIGLTILLFGTYYSIYPEGSKVDISLANDIPSFVKDDEVIKLMEKVQPEIEQAKILNKGIIDESPTGDKRVEPALPFESDGGAPVETKEEEDKEVEEIIKEETRNEEHIEREEEDKEVEEIIKEETKNEERVESVVNEPEIDGNAEKKLMVKFENLKEEPINKERDIAKSEYKKVRISPGEYQPNKEIEKANKFIPKGRKALNKNLNLIIPKKIHNELSNIEEKWIIAKEEKSNAVKKSTRENQENVNPKYTLESAGKDGVHLNIMNNKVNDEDNPRGNIESLQKSGNLATKKDGEENRSNLIQEESKQESINGGGRDILSLDKADASINAIQQPALGEKAINNSVLKEDSVQFNPVKRQVKVTESVHYNTTVIQHLNVVPEKEV</sequence>
<feature type="transmembrane region" description="Helical" evidence="8">
    <location>
        <begin position="7"/>
        <end position="24"/>
    </location>
</feature>
<evidence type="ECO:0000256" key="8">
    <source>
        <dbReference type="SAM" id="Phobius"/>
    </source>
</evidence>
<evidence type="ECO:0000256" key="2">
    <source>
        <dbReference type="ARBA" id="ARBA00022448"/>
    </source>
</evidence>
<dbReference type="PANTHER" id="PTHR22950:SF646">
    <property type="entry name" value="SODIUM-COUPLED NEUTRAL AMINO ACID TRANSPORTER 10-RELATED"/>
    <property type="match status" value="1"/>
</dbReference>
<dbReference type="Pfam" id="PF01490">
    <property type="entry name" value="Aa_trans"/>
    <property type="match status" value="1"/>
</dbReference>
<feature type="transmembrane region" description="Helical" evidence="8">
    <location>
        <begin position="78"/>
        <end position="99"/>
    </location>
</feature>
<keyword evidence="5 8" id="KW-1133">Transmembrane helix</keyword>
<feature type="transmembrane region" description="Helical" evidence="8">
    <location>
        <begin position="30"/>
        <end position="57"/>
    </location>
</feature>
<gene>
    <name evidence="10" type="ORF">QYM36_013562</name>
</gene>
<comment type="caution">
    <text evidence="10">The sequence shown here is derived from an EMBL/GenBank/DDBJ whole genome shotgun (WGS) entry which is preliminary data.</text>
</comment>
<feature type="region of interest" description="Disordered" evidence="7">
    <location>
        <begin position="648"/>
        <end position="694"/>
    </location>
</feature>
<dbReference type="Proteomes" id="UP001187531">
    <property type="component" value="Unassembled WGS sequence"/>
</dbReference>
<reference evidence="10" key="1">
    <citation type="submission" date="2023-07" db="EMBL/GenBank/DDBJ databases">
        <title>Chromosome-level genome assembly of Artemia franciscana.</title>
        <authorList>
            <person name="Jo E."/>
        </authorList>
    </citation>
    <scope>NUCLEOTIDE SEQUENCE</scope>
    <source>
        <tissue evidence="10">Whole body</tissue>
    </source>
</reference>
<evidence type="ECO:0000313" key="10">
    <source>
        <dbReference type="EMBL" id="KAK2709920.1"/>
    </source>
</evidence>
<feature type="transmembrane region" description="Helical" evidence="8">
    <location>
        <begin position="145"/>
        <end position="165"/>
    </location>
</feature>
<dbReference type="AlphaFoldDB" id="A0AA88L6M0"/>
<protein>
    <recommendedName>
        <fullName evidence="9">Amino acid transporter transmembrane domain-containing protein</fullName>
    </recommendedName>
</protein>
<feature type="transmembrane region" description="Helical" evidence="8">
    <location>
        <begin position="338"/>
        <end position="363"/>
    </location>
</feature>
<dbReference type="InterPro" id="IPR013057">
    <property type="entry name" value="AA_transpt_TM"/>
</dbReference>
<feature type="region of interest" description="Disordered" evidence="7">
    <location>
        <begin position="443"/>
        <end position="474"/>
    </location>
</feature>
<dbReference type="PANTHER" id="PTHR22950">
    <property type="entry name" value="AMINO ACID TRANSPORTER"/>
    <property type="match status" value="1"/>
</dbReference>
<feature type="compositionally biased region" description="Basic and acidic residues" evidence="7">
    <location>
        <begin position="670"/>
        <end position="688"/>
    </location>
</feature>
<comment type="subcellular location">
    <subcellularLocation>
        <location evidence="1">Membrane</location>
        <topology evidence="1">Multi-pass membrane protein</topology>
    </subcellularLocation>
</comment>
<proteinExistence type="predicted"/>
<dbReference type="GO" id="GO:0016020">
    <property type="term" value="C:membrane"/>
    <property type="evidence" value="ECO:0007669"/>
    <property type="project" value="UniProtKB-SubCell"/>
</dbReference>
<name>A0AA88L6M0_ARTSF</name>
<keyword evidence="11" id="KW-1185">Reference proteome</keyword>
<feature type="transmembrane region" description="Helical" evidence="8">
    <location>
        <begin position="314"/>
        <end position="332"/>
    </location>
</feature>
<keyword evidence="6 8" id="KW-0472">Membrane</keyword>